<gene>
    <name evidence="3" type="ORF">BU204_16650</name>
</gene>
<dbReference type="STRING" id="1912961.BU204_16650"/>
<reference evidence="3 4" key="1">
    <citation type="submission" date="2016-12" db="EMBL/GenBank/DDBJ databases">
        <title>The draft genome sequence of Actinophytocola sp. 11-183.</title>
        <authorList>
            <person name="Wang W."/>
            <person name="Yuan L."/>
        </authorList>
    </citation>
    <scope>NUCLEOTIDE SEQUENCE [LARGE SCALE GENOMIC DNA]</scope>
    <source>
        <strain evidence="3 4">11-183</strain>
    </source>
</reference>
<evidence type="ECO:0000256" key="2">
    <source>
        <dbReference type="ARBA" id="ARBA00023136"/>
    </source>
</evidence>
<dbReference type="PANTHER" id="PTHR37042:SF4">
    <property type="entry name" value="OUTER MEMBRANE PROTEIN RV1973"/>
    <property type="match status" value="1"/>
</dbReference>
<sequence length="166" mass="17838">MGAAVALLVAAASVAVWFGVSWFNAANDDGLEYSRTRDEVDRVARAAIQTMNTLDYRKLDQGLADWSDATTGALHAEISKLSEENKQQLRDAKSVTSAQVRSSAVRELDERSGKAVVIAAVKITVSTGGGEPVDKYQRIEASLVRTEEAGWKLDGIGKVPYAQPGQ</sequence>
<dbReference type="GO" id="GO:0016020">
    <property type="term" value="C:membrane"/>
    <property type="evidence" value="ECO:0007669"/>
    <property type="project" value="UniProtKB-SubCell"/>
</dbReference>
<comment type="caution">
    <text evidence="3">The sequence shown here is derived from an EMBL/GenBank/DDBJ whole genome shotgun (WGS) entry which is preliminary data.</text>
</comment>
<evidence type="ECO:0000313" key="3">
    <source>
        <dbReference type="EMBL" id="OLF16534.1"/>
    </source>
</evidence>
<evidence type="ECO:0008006" key="5">
    <source>
        <dbReference type="Google" id="ProtNLM"/>
    </source>
</evidence>
<name>A0A1Q8CQ99_9PSEU</name>
<evidence type="ECO:0000256" key="1">
    <source>
        <dbReference type="ARBA" id="ARBA00004370"/>
    </source>
</evidence>
<dbReference type="Proteomes" id="UP000185596">
    <property type="component" value="Unassembled WGS sequence"/>
</dbReference>
<dbReference type="EMBL" id="MSIE01000029">
    <property type="protein sequence ID" value="OLF16534.1"/>
    <property type="molecule type" value="Genomic_DNA"/>
</dbReference>
<proteinExistence type="predicted"/>
<accession>A0A1Q8CQ99</accession>
<comment type="subcellular location">
    <subcellularLocation>
        <location evidence="1">Membrane</location>
    </subcellularLocation>
</comment>
<dbReference type="AlphaFoldDB" id="A0A1Q8CQ99"/>
<evidence type="ECO:0000313" key="4">
    <source>
        <dbReference type="Proteomes" id="UP000185596"/>
    </source>
</evidence>
<dbReference type="PANTHER" id="PTHR37042">
    <property type="entry name" value="OUTER MEMBRANE PROTEIN RV1973"/>
    <property type="match status" value="1"/>
</dbReference>
<organism evidence="3 4">
    <name type="scientific">Actinophytocola xanthii</name>
    <dbReference type="NCBI Taxonomy" id="1912961"/>
    <lineage>
        <taxon>Bacteria</taxon>
        <taxon>Bacillati</taxon>
        <taxon>Actinomycetota</taxon>
        <taxon>Actinomycetes</taxon>
        <taxon>Pseudonocardiales</taxon>
        <taxon>Pseudonocardiaceae</taxon>
    </lineage>
</organism>
<keyword evidence="2" id="KW-0472">Membrane</keyword>
<protein>
    <recommendedName>
        <fullName evidence="5">Mce-associated membrane protein</fullName>
    </recommendedName>
</protein>
<keyword evidence="4" id="KW-1185">Reference proteome</keyword>